<gene>
    <name evidence="2" type="ORF">g.7155</name>
</gene>
<sequence length="287" mass="31521">MGNPLASSSSGSTKPIGHRSGRNTSRDARTTSRRVGSRHSIHTNMHEPIQQRNGGAVREPKIRATVPTFAEIERGGRSGQSSCERVGGVEKVRRFGRGCRRSRETRSEVPSERATGRGFLHTVAVVAAVYETAKTICTHTVLLYRGTARVGESDTICGGSDTARQAVHSARNSTSAASKQADTVERRRSTQCGVHTVFLDIEERPTTNTTVAPATVRREGGWRKEHDDRTDVVHRRMRRSSEEEEDGERNTTIGPMWCTEECGEAVRKSEWSFTGPIALDVTGTYGL</sequence>
<feature type="region of interest" description="Disordered" evidence="1">
    <location>
        <begin position="1"/>
        <end position="38"/>
    </location>
</feature>
<feature type="compositionally biased region" description="Polar residues" evidence="1">
    <location>
        <begin position="1"/>
        <end position="13"/>
    </location>
</feature>
<organism evidence="2">
    <name type="scientific">Lygus hesperus</name>
    <name type="common">Western plant bug</name>
    <dbReference type="NCBI Taxonomy" id="30085"/>
    <lineage>
        <taxon>Eukaryota</taxon>
        <taxon>Metazoa</taxon>
        <taxon>Ecdysozoa</taxon>
        <taxon>Arthropoda</taxon>
        <taxon>Hexapoda</taxon>
        <taxon>Insecta</taxon>
        <taxon>Pterygota</taxon>
        <taxon>Neoptera</taxon>
        <taxon>Paraneoptera</taxon>
        <taxon>Hemiptera</taxon>
        <taxon>Heteroptera</taxon>
        <taxon>Panheteroptera</taxon>
        <taxon>Cimicomorpha</taxon>
        <taxon>Miridae</taxon>
        <taxon>Mirini</taxon>
        <taxon>Lygus</taxon>
    </lineage>
</organism>
<name>A0A146LGT8_LYGHE</name>
<protein>
    <submittedName>
        <fullName evidence="2">Uncharacterized protein</fullName>
    </submittedName>
</protein>
<accession>A0A146LGT8</accession>
<reference evidence="2" key="1">
    <citation type="journal article" date="2016" name="Gigascience">
        <title>De novo construction of an expanded transcriptome assembly for the western tarnished plant bug, Lygus hesperus.</title>
        <authorList>
            <person name="Tassone E.E."/>
            <person name="Geib S.M."/>
            <person name="Hall B."/>
            <person name="Fabrick J.A."/>
            <person name="Brent C.S."/>
            <person name="Hull J.J."/>
        </authorList>
    </citation>
    <scope>NUCLEOTIDE SEQUENCE</scope>
</reference>
<proteinExistence type="predicted"/>
<dbReference type="EMBL" id="GDHC01012457">
    <property type="protein sequence ID" value="JAQ06172.1"/>
    <property type="molecule type" value="Transcribed_RNA"/>
</dbReference>
<evidence type="ECO:0000313" key="2">
    <source>
        <dbReference type="EMBL" id="JAQ06172.1"/>
    </source>
</evidence>
<dbReference type="AlphaFoldDB" id="A0A146LGT8"/>
<evidence type="ECO:0000256" key="1">
    <source>
        <dbReference type="SAM" id="MobiDB-lite"/>
    </source>
</evidence>
<feature type="region of interest" description="Disordered" evidence="1">
    <location>
        <begin position="233"/>
        <end position="255"/>
    </location>
</feature>